<dbReference type="Proteomes" id="UP000809789">
    <property type="component" value="Unassembled WGS sequence"/>
</dbReference>
<evidence type="ECO:0000313" key="2">
    <source>
        <dbReference type="Proteomes" id="UP000809789"/>
    </source>
</evidence>
<evidence type="ECO:0000313" key="1">
    <source>
        <dbReference type="EMBL" id="KAG8626482.1"/>
    </source>
</evidence>
<dbReference type="EMBL" id="JAESVG020000006">
    <property type="protein sequence ID" value="KAG8626482.1"/>
    <property type="molecule type" value="Genomic_DNA"/>
</dbReference>
<accession>A0A8K0KZV9</accession>
<dbReference type="AlphaFoldDB" id="A0A8K0KZV9"/>
<reference evidence="1" key="1">
    <citation type="submission" date="2021-07" db="EMBL/GenBank/DDBJ databases">
        <title>Elsinoe batatas strain:CRI-CJ2 Genome sequencing and assembly.</title>
        <authorList>
            <person name="Huang L."/>
        </authorList>
    </citation>
    <scope>NUCLEOTIDE SEQUENCE</scope>
    <source>
        <strain evidence="1">CRI-CJ2</strain>
    </source>
</reference>
<proteinExistence type="predicted"/>
<organism evidence="1 2">
    <name type="scientific">Elsinoe batatas</name>
    <dbReference type="NCBI Taxonomy" id="2601811"/>
    <lineage>
        <taxon>Eukaryota</taxon>
        <taxon>Fungi</taxon>
        <taxon>Dikarya</taxon>
        <taxon>Ascomycota</taxon>
        <taxon>Pezizomycotina</taxon>
        <taxon>Dothideomycetes</taxon>
        <taxon>Dothideomycetidae</taxon>
        <taxon>Myriangiales</taxon>
        <taxon>Elsinoaceae</taxon>
        <taxon>Elsinoe</taxon>
    </lineage>
</organism>
<name>A0A8K0KZV9_9PEZI</name>
<keyword evidence="2" id="KW-1185">Reference proteome</keyword>
<gene>
    <name evidence="1" type="ORF">KVT40_005427</name>
</gene>
<comment type="caution">
    <text evidence="1">The sequence shown here is derived from an EMBL/GenBank/DDBJ whole genome shotgun (WGS) entry which is preliminary data.</text>
</comment>
<protein>
    <submittedName>
        <fullName evidence="1">Uncharacterized protein</fullName>
    </submittedName>
</protein>
<sequence length="94" mass="10706">MKASLRTAPPNMRARIMEDLRIHQQASARYASTVTVHYGQSMGDGTCIMNPNEPIIDQQMGRDHRISLFYKRCDGSYKNSLGQNIRKGIVPRVR</sequence>